<protein>
    <submittedName>
        <fullName evidence="2">Uncharacterized protein</fullName>
    </submittedName>
</protein>
<organism evidence="2 3">
    <name type="scientific">Enteractinococcus coprophilus</name>
    <dbReference type="NCBI Taxonomy" id="1027633"/>
    <lineage>
        <taxon>Bacteria</taxon>
        <taxon>Bacillati</taxon>
        <taxon>Actinomycetota</taxon>
        <taxon>Actinomycetes</taxon>
        <taxon>Micrococcales</taxon>
        <taxon>Micrococcaceae</taxon>
    </lineage>
</organism>
<evidence type="ECO:0000256" key="1">
    <source>
        <dbReference type="SAM" id="Phobius"/>
    </source>
</evidence>
<accession>A0A543A0G8</accession>
<keyword evidence="1" id="KW-1133">Transmembrane helix</keyword>
<dbReference type="Proteomes" id="UP000319746">
    <property type="component" value="Unassembled WGS sequence"/>
</dbReference>
<dbReference type="RefSeq" id="WP_141868271.1">
    <property type="nucleotide sequence ID" value="NZ_BAABAN010000017.1"/>
</dbReference>
<feature type="transmembrane region" description="Helical" evidence="1">
    <location>
        <begin position="55"/>
        <end position="78"/>
    </location>
</feature>
<keyword evidence="1" id="KW-0812">Transmembrane</keyword>
<evidence type="ECO:0000313" key="3">
    <source>
        <dbReference type="Proteomes" id="UP000319746"/>
    </source>
</evidence>
<dbReference type="EMBL" id="VFOU01000004">
    <property type="protein sequence ID" value="TQL66102.1"/>
    <property type="molecule type" value="Genomic_DNA"/>
</dbReference>
<reference evidence="2 3" key="1">
    <citation type="submission" date="2019-06" db="EMBL/GenBank/DDBJ databases">
        <title>Sequencing the genomes of 1000 actinobacteria strains.</title>
        <authorList>
            <person name="Klenk H.-P."/>
        </authorList>
    </citation>
    <scope>NUCLEOTIDE SEQUENCE [LARGE SCALE GENOMIC DNA]</scope>
    <source>
        <strain evidence="2 3">DSM 24083</strain>
    </source>
</reference>
<keyword evidence="3" id="KW-1185">Reference proteome</keyword>
<name>A0A543A0G8_9MICC</name>
<proteinExistence type="predicted"/>
<evidence type="ECO:0000313" key="2">
    <source>
        <dbReference type="EMBL" id="TQL66102.1"/>
    </source>
</evidence>
<dbReference type="OrthoDB" id="4965722at2"/>
<sequence length="95" mass="10583">MTTPDEQPTEEERRAAEGYFRRDVDEFHREANVLAGQDPRDVSADPPKNLAARRLLVFGILLLAGVVATALAIGLMAVPDCENPQYNWMPCIPNF</sequence>
<dbReference type="AlphaFoldDB" id="A0A543A0G8"/>
<comment type="caution">
    <text evidence="2">The sequence shown here is derived from an EMBL/GenBank/DDBJ whole genome shotgun (WGS) entry which is preliminary data.</text>
</comment>
<gene>
    <name evidence="2" type="ORF">FB556_2581</name>
</gene>
<keyword evidence="1" id="KW-0472">Membrane</keyword>